<name>W9CKK6_SCLBF</name>
<dbReference type="OrthoDB" id="3562443at2759"/>
<evidence type="ECO:0000256" key="1">
    <source>
        <dbReference type="SAM" id="MobiDB-lite"/>
    </source>
</evidence>
<dbReference type="AlphaFoldDB" id="W9CKK6"/>
<feature type="region of interest" description="Disordered" evidence="1">
    <location>
        <begin position="228"/>
        <end position="281"/>
    </location>
</feature>
<sequence length="281" mass="31972">MRSSLPAGFRRDWSDLPARSRHERFGPLAASVQGMPMLNSGFLNDEYPMKSPAIAKDDEIICEHCGKWRPENASAVVGVWFLEHMKTNPACSIAYRDGTIPKLDPVPTSPQYIPPTENQQPQTQVDQTYVDARHSQQPLAYQPQMFFDPRVLQQPSAQQLQPQPYQTYQTLHRPQQPQPPTYQTTYPAPQPQYQDYAAYDTSLPPNQMTNASDSSQWCSNPYNNNYEEFVDYSPRPEPQPSTATSGAWQSSAGQPGLRIIPRSALPRMSNSQESRDRRWAR</sequence>
<feature type="compositionally biased region" description="Polar residues" evidence="1">
    <location>
        <begin position="240"/>
        <end position="253"/>
    </location>
</feature>
<feature type="region of interest" description="Disordered" evidence="1">
    <location>
        <begin position="102"/>
        <end position="129"/>
    </location>
</feature>
<keyword evidence="3" id="KW-1185">Reference proteome</keyword>
<accession>W9CKK6</accession>
<evidence type="ECO:0000313" key="3">
    <source>
        <dbReference type="Proteomes" id="UP000019487"/>
    </source>
</evidence>
<protein>
    <submittedName>
        <fullName evidence="2">Uncharacterized protein</fullName>
    </submittedName>
</protein>
<feature type="region of interest" description="Disordered" evidence="1">
    <location>
        <begin position="169"/>
        <end position="189"/>
    </location>
</feature>
<dbReference type="EMBL" id="AYSA01000211">
    <property type="protein sequence ID" value="ESZ95070.1"/>
    <property type="molecule type" value="Genomic_DNA"/>
</dbReference>
<proteinExistence type="predicted"/>
<dbReference type="Proteomes" id="UP000019487">
    <property type="component" value="Unassembled WGS sequence"/>
</dbReference>
<evidence type="ECO:0000313" key="2">
    <source>
        <dbReference type="EMBL" id="ESZ95070.1"/>
    </source>
</evidence>
<feature type="compositionally biased region" description="Polar residues" evidence="1">
    <location>
        <begin position="116"/>
        <end position="127"/>
    </location>
</feature>
<organism evidence="2 3">
    <name type="scientific">Sclerotinia borealis (strain F-4128)</name>
    <dbReference type="NCBI Taxonomy" id="1432307"/>
    <lineage>
        <taxon>Eukaryota</taxon>
        <taxon>Fungi</taxon>
        <taxon>Dikarya</taxon>
        <taxon>Ascomycota</taxon>
        <taxon>Pezizomycotina</taxon>
        <taxon>Leotiomycetes</taxon>
        <taxon>Helotiales</taxon>
        <taxon>Sclerotiniaceae</taxon>
        <taxon>Sclerotinia</taxon>
    </lineage>
</organism>
<gene>
    <name evidence="2" type="ORF">SBOR_4525</name>
</gene>
<comment type="caution">
    <text evidence="2">The sequence shown here is derived from an EMBL/GenBank/DDBJ whole genome shotgun (WGS) entry which is preliminary data.</text>
</comment>
<reference evidence="2 3" key="1">
    <citation type="journal article" date="2014" name="Genome Announc.">
        <title>Draft genome sequence of Sclerotinia borealis, a psychrophilic plant pathogenic fungus.</title>
        <authorList>
            <person name="Mardanov A.V."/>
            <person name="Beletsky A.V."/>
            <person name="Kadnikov V.V."/>
            <person name="Ignatov A.N."/>
            <person name="Ravin N.V."/>
        </authorList>
    </citation>
    <scope>NUCLEOTIDE SEQUENCE [LARGE SCALE GENOMIC DNA]</scope>
    <source>
        <strain evidence="3">F-4157</strain>
    </source>
</reference>
<dbReference type="HOGENOM" id="CLU_990985_0_0_1"/>